<name>A0A562WGY5_9ACTN</name>
<dbReference type="CDD" id="cd08956">
    <property type="entry name" value="KR_3_FAS_SDR_x"/>
    <property type="match status" value="1"/>
</dbReference>
<gene>
    <name evidence="11" type="ORF">JD81_02330</name>
</gene>
<evidence type="ECO:0000313" key="12">
    <source>
        <dbReference type="Proteomes" id="UP000319728"/>
    </source>
</evidence>
<feature type="active site" description="Proton acceptor; for dehydratase activity" evidence="6">
    <location>
        <position position="1012"/>
    </location>
</feature>
<dbReference type="InterPro" id="IPR050091">
    <property type="entry name" value="PKS_NRPS_Biosynth_Enz"/>
</dbReference>
<dbReference type="SMART" id="SM00825">
    <property type="entry name" value="PKS_KS"/>
    <property type="match status" value="1"/>
</dbReference>
<dbReference type="PANTHER" id="PTHR43775:SF51">
    <property type="entry name" value="INACTIVE PHENOLPHTHIOCEROL SYNTHESIS POLYKETIDE SYNTHASE TYPE I PKS1-RELATED"/>
    <property type="match status" value="1"/>
</dbReference>
<dbReference type="Pfam" id="PF00550">
    <property type="entry name" value="PP-binding"/>
    <property type="match status" value="2"/>
</dbReference>
<dbReference type="InterPro" id="IPR020806">
    <property type="entry name" value="PKS_PP-bd"/>
</dbReference>
<dbReference type="InterPro" id="IPR016036">
    <property type="entry name" value="Malonyl_transacylase_ACP-bd"/>
</dbReference>
<dbReference type="Pfam" id="PF02801">
    <property type="entry name" value="Ketoacyl-synt_C"/>
    <property type="match status" value="1"/>
</dbReference>
<feature type="region of interest" description="N-terminal hotdog fold" evidence="6">
    <location>
        <begin position="977"/>
        <end position="1101"/>
    </location>
</feature>
<feature type="region of interest" description="C-terminal hotdog fold" evidence="6">
    <location>
        <begin position="1113"/>
        <end position="1251"/>
    </location>
</feature>
<dbReference type="InterPro" id="IPR032821">
    <property type="entry name" value="PKS_assoc"/>
</dbReference>
<dbReference type="InterPro" id="IPR016039">
    <property type="entry name" value="Thiolase-like"/>
</dbReference>
<dbReference type="InterPro" id="IPR036291">
    <property type="entry name" value="NAD(P)-bd_dom_sf"/>
</dbReference>
<dbReference type="SMART" id="SM00826">
    <property type="entry name" value="PKS_DH"/>
    <property type="match status" value="1"/>
</dbReference>
<feature type="domain" description="Ketosynthase family 3 (KS3)" evidence="9">
    <location>
        <begin position="107"/>
        <end position="530"/>
    </location>
</feature>
<feature type="domain" description="Carrier" evidence="8">
    <location>
        <begin position="1730"/>
        <end position="1805"/>
    </location>
</feature>
<dbReference type="EMBL" id="VLLP01000001">
    <property type="protein sequence ID" value="TWJ28824.1"/>
    <property type="molecule type" value="Genomic_DNA"/>
</dbReference>
<dbReference type="SMART" id="SM00822">
    <property type="entry name" value="PKS_KR"/>
    <property type="match status" value="1"/>
</dbReference>
<feature type="domain" description="PKS/mFAS DH" evidence="10">
    <location>
        <begin position="977"/>
        <end position="1251"/>
    </location>
</feature>
<dbReference type="SMART" id="SM00827">
    <property type="entry name" value="PKS_AT"/>
    <property type="match status" value="1"/>
</dbReference>
<dbReference type="InterPro" id="IPR014043">
    <property type="entry name" value="Acyl_transferase_dom"/>
</dbReference>
<evidence type="ECO:0000313" key="11">
    <source>
        <dbReference type="EMBL" id="TWJ28824.1"/>
    </source>
</evidence>
<dbReference type="Gene3D" id="3.10.129.110">
    <property type="entry name" value="Polyketide synthase dehydratase"/>
    <property type="match status" value="1"/>
</dbReference>
<dbReference type="Pfam" id="PF08659">
    <property type="entry name" value="KR"/>
    <property type="match status" value="1"/>
</dbReference>
<evidence type="ECO:0000256" key="5">
    <source>
        <dbReference type="ARBA" id="ARBA00023315"/>
    </source>
</evidence>
<dbReference type="Gene3D" id="3.40.50.720">
    <property type="entry name" value="NAD(P)-binding Rossmann-like Domain"/>
    <property type="match status" value="1"/>
</dbReference>
<dbReference type="InterPro" id="IPR020841">
    <property type="entry name" value="PKS_Beta-ketoAc_synthase_dom"/>
</dbReference>
<evidence type="ECO:0000259" key="10">
    <source>
        <dbReference type="PROSITE" id="PS52019"/>
    </source>
</evidence>
<dbReference type="InterPro" id="IPR013968">
    <property type="entry name" value="PKS_KR"/>
</dbReference>
<keyword evidence="4" id="KW-0511">Multifunctional enzyme</keyword>
<keyword evidence="1" id="KW-0596">Phosphopantetheine</keyword>
<dbReference type="GO" id="GO:0004315">
    <property type="term" value="F:3-oxoacyl-[acyl-carrier-protein] synthase activity"/>
    <property type="evidence" value="ECO:0007669"/>
    <property type="project" value="InterPro"/>
</dbReference>
<dbReference type="Gene3D" id="3.30.70.3290">
    <property type="match status" value="1"/>
</dbReference>
<dbReference type="InterPro" id="IPR009081">
    <property type="entry name" value="PP-bd_ACP"/>
</dbReference>
<dbReference type="InterPro" id="IPR036736">
    <property type="entry name" value="ACP-like_sf"/>
</dbReference>
<dbReference type="InterPro" id="IPR049552">
    <property type="entry name" value="PKS_DH_N"/>
</dbReference>
<dbReference type="Pfam" id="PF14765">
    <property type="entry name" value="PS-DH"/>
    <property type="match status" value="1"/>
</dbReference>
<dbReference type="InterPro" id="IPR049900">
    <property type="entry name" value="PKS_mFAS_DH"/>
</dbReference>
<proteinExistence type="predicted"/>
<dbReference type="SMART" id="SM00823">
    <property type="entry name" value="PKS_PP"/>
    <property type="match status" value="2"/>
</dbReference>
<dbReference type="PROSITE" id="PS00012">
    <property type="entry name" value="PHOSPHOPANTETHEINE"/>
    <property type="match status" value="2"/>
</dbReference>
<comment type="caution">
    <text evidence="11">The sequence shown here is derived from an EMBL/GenBank/DDBJ whole genome shotgun (WGS) entry which is preliminary data.</text>
</comment>
<reference evidence="11 12" key="1">
    <citation type="submission" date="2019-07" db="EMBL/GenBank/DDBJ databases">
        <title>R&amp;d 2014.</title>
        <authorList>
            <person name="Klenk H.-P."/>
        </authorList>
    </citation>
    <scope>NUCLEOTIDE SEQUENCE [LARGE SCALE GENOMIC DNA]</scope>
    <source>
        <strain evidence="11 12">DSM 43912</strain>
    </source>
</reference>
<keyword evidence="5" id="KW-0012">Acyltransferase</keyword>
<dbReference type="InterPro" id="IPR018201">
    <property type="entry name" value="Ketoacyl_synth_AS"/>
</dbReference>
<dbReference type="PROSITE" id="PS50075">
    <property type="entry name" value="CARRIER"/>
    <property type="match status" value="2"/>
</dbReference>
<feature type="domain" description="Carrier" evidence="8">
    <location>
        <begin position="7"/>
        <end position="81"/>
    </location>
</feature>
<dbReference type="PROSITE" id="PS52004">
    <property type="entry name" value="KS3_2"/>
    <property type="match status" value="1"/>
</dbReference>
<keyword evidence="12" id="KW-1185">Reference proteome</keyword>
<dbReference type="RefSeq" id="WP_186499809.1">
    <property type="nucleotide sequence ID" value="NZ_AP023438.1"/>
</dbReference>
<dbReference type="SUPFAM" id="SSF53901">
    <property type="entry name" value="Thiolase-like"/>
    <property type="match status" value="1"/>
</dbReference>
<evidence type="ECO:0000256" key="7">
    <source>
        <dbReference type="SAM" id="MobiDB-lite"/>
    </source>
</evidence>
<sequence>MGDPEKQWWLDVVRTEAAAVLGRPRDDIPADGAFADLGFDSLSALELTERLADASGLPLSGTLAFDHPNPAALAAYLAEQADRPAGAATAVVSRPADPVPAEAHAADEPIAIVAMACRFPGGVSTPDAFWADLVDGRDRIGPFPTDRGWDPDVFHPDPDHPGSTYARHGGFLYDAGDFDAGFFGLSPREALATDPQQRLMLEVSWEALERAGIDPRALRGSRTGVFTGVIGNDYAPRLGSVPPDIGGFLLAGNASSVVSGRVSYTLGLEGPSLSVDTACSSSLVALHLAARSLRAGECALALAGGVTVLGTPLVFTEFSRQRGLSPDGRCRSFAAAADGTGWAEGAGVLVLERLADARRHGRRVLAVLRGSAVNSDGASNGLTAPNGPSQQRLIADALADAGLAPSDVDAVEAHGTGTRLGDPIEAKALLAAYGPGREGPLWLGSVKSNIGHTQAAAGVAGVIKMVLALRHGRLPRTLHVDEPTPFVDWSTGPLRLLTEEQPWPAGAAPRRAAVSSFGISGTNAHVILEEAPPEEATRAAGGTGPLVVSARTVPALREQAGRLDAFLTAHPDLPFGAVAAAAAARTSFERRAVVLDRAGLAALAAGQDDTPALVTGTATEGKLALVFSGQGSQRPGMGGELAAAEPRFAAALDEVCAALDRYLDRPLRTVVDDEPELLDQTGYTQPALFAVEVALYHLLRHWGVRPDVVLGHSVGEIAAAHVAGALSLDDAARLVVARGRLMQALPAGGAMVAIQATPDEVEPLLADPASRVGLAAVNGPTSVVVAGPQDAVGQVADTFAARGRKTTRLRVSHAFHSPLMDPMLEEFGDLEAELTHRPLEITLVANETGQTVEAVAPGHWSRHVRQPVRFAQSVRRLREEGVTRFLEVGPGGVLSAMVLDCVDDLDRADEAGRRTVAVPLLRTGRNEADSAREAVAHLFVEGVDVDWTAVVGGAAPRVELPTYPFQRRRYWLTPSVRPLLGEPVEVPAASGRGGLLLTGELSIAAQPWLADHRIGDTVVVPGALLAELAARAGDHAGCPEVVELLLQTPLVLPEAGVVETRVVVAEPEADGTRSLTIHARHPDGPWTPHATGAVAPVRTSDATRLRIWPPPGATPLATDGFYDRLRGVGYGYGPVFQGLERAWKRGDETFADVTLPAGATGTDERFLLHPALLDASLHALALLGDADPDGTVALPFAWTGLQVHANGASTLRVRLTRVADGVSVVLADSSGAPVASVRQVALRPVAADRLAVGSPATPSGVHELRWVPVEAARSDAPVVWLDDLAASDPVPDLVFAELPPGGDDPHGVVPAALRLVHHWLAEPRYATARLAVVTRGAVGDPPQDLAQAAAWGLLRSAQSEHPGRFTLIDVDDAPGSRSALATAGASGEPQIAVSAGGLLVPRLHRPVGASPDATGPTPRAWNPDGTVLVTGATGALGRLVARHLVERGRARHLLLTSRRGPDAPGAADLVGELEKAGAESVRVVACDVADPAALAEVLGSVPAAHPLTAVLHLAGVLDDGIVESQTAQRVAAVLRSKAGGARQLHEQTRECDLAAFVLFSSTAGLLGSPGQSGYAAANAYLDALAQHRHAHGLPAQSLAWGLWELPAGMAEQVSAAGMRRMRDVGLLPLSAERGLDLLDEALGSDAATRVLADVDTALLGRHDRRTVPAVLHDLLPTGSVSGSGVPTPSAPTTGSVDRSGSGSAEGGGTRVGGADLARTLPGLPPADQDRVLREVVLAEIARVLGHSSGDDLDSSRSLPDLGFDSLTAVELRNRLATATGLTLPATLVLDYPNVRELVGYLRGELVPERATTALGVLEELTRLESDLASLTLDAVARKRFADALGRLMSTVDSGSDKVDAARDDFFDLID</sequence>
<evidence type="ECO:0000256" key="3">
    <source>
        <dbReference type="ARBA" id="ARBA00022679"/>
    </source>
</evidence>
<organism evidence="11 12">
    <name type="scientific">Micromonospora sagamiensis</name>
    <dbReference type="NCBI Taxonomy" id="47875"/>
    <lineage>
        <taxon>Bacteria</taxon>
        <taxon>Bacillati</taxon>
        <taxon>Actinomycetota</taxon>
        <taxon>Actinomycetes</taxon>
        <taxon>Micromonosporales</taxon>
        <taxon>Micromonosporaceae</taxon>
        <taxon>Micromonospora</taxon>
    </lineage>
</organism>
<dbReference type="SUPFAM" id="SSF52151">
    <property type="entry name" value="FabD/lysophospholipase-like"/>
    <property type="match status" value="1"/>
</dbReference>
<evidence type="ECO:0000256" key="1">
    <source>
        <dbReference type="ARBA" id="ARBA00022450"/>
    </source>
</evidence>
<dbReference type="InterPro" id="IPR055123">
    <property type="entry name" value="SpnB-like_Rossmann"/>
</dbReference>
<dbReference type="Pfam" id="PF21089">
    <property type="entry name" value="PKS_DH_N"/>
    <property type="match status" value="1"/>
</dbReference>
<dbReference type="InterPro" id="IPR042104">
    <property type="entry name" value="PKS_dehydratase_sf"/>
</dbReference>
<evidence type="ECO:0000256" key="6">
    <source>
        <dbReference type="PROSITE-ProRule" id="PRU01363"/>
    </source>
</evidence>
<dbReference type="Pfam" id="PF22953">
    <property type="entry name" value="SpnB_Rossmann"/>
    <property type="match status" value="1"/>
</dbReference>
<dbReference type="InterPro" id="IPR001227">
    <property type="entry name" value="Ac_transferase_dom_sf"/>
</dbReference>
<evidence type="ECO:0000259" key="9">
    <source>
        <dbReference type="PROSITE" id="PS52004"/>
    </source>
</evidence>
<dbReference type="Pfam" id="PF00109">
    <property type="entry name" value="ketoacyl-synt"/>
    <property type="match status" value="1"/>
</dbReference>
<dbReference type="PROSITE" id="PS52019">
    <property type="entry name" value="PKS_MFAS_DH"/>
    <property type="match status" value="1"/>
</dbReference>
<dbReference type="InterPro" id="IPR016035">
    <property type="entry name" value="Acyl_Trfase/lysoPLipase"/>
</dbReference>
<dbReference type="Gene3D" id="3.40.366.10">
    <property type="entry name" value="Malonyl-Coenzyme A Acyl Carrier Protein, domain 2"/>
    <property type="match status" value="1"/>
</dbReference>
<dbReference type="InterPro" id="IPR049551">
    <property type="entry name" value="PKS_DH_C"/>
</dbReference>
<dbReference type="FunFam" id="1.10.1200.10:FF:000007">
    <property type="entry name" value="Probable polyketide synthase pks17"/>
    <property type="match status" value="1"/>
</dbReference>
<dbReference type="SMART" id="SM01294">
    <property type="entry name" value="PKS_PP_betabranch"/>
    <property type="match status" value="2"/>
</dbReference>
<protein>
    <submittedName>
        <fullName evidence="11">Acyl transferase domain-containing protein</fullName>
    </submittedName>
</protein>
<dbReference type="GO" id="GO:0004312">
    <property type="term" value="F:fatty acid synthase activity"/>
    <property type="evidence" value="ECO:0007669"/>
    <property type="project" value="TreeGrafter"/>
</dbReference>
<dbReference type="InterPro" id="IPR014031">
    <property type="entry name" value="Ketoacyl_synth_C"/>
</dbReference>
<accession>A0A562WGY5</accession>
<dbReference type="InterPro" id="IPR006162">
    <property type="entry name" value="Ppantetheine_attach_site"/>
</dbReference>
<dbReference type="Gene3D" id="3.40.47.10">
    <property type="match status" value="1"/>
</dbReference>
<dbReference type="GO" id="GO:0031177">
    <property type="term" value="F:phosphopantetheine binding"/>
    <property type="evidence" value="ECO:0007669"/>
    <property type="project" value="InterPro"/>
</dbReference>
<dbReference type="Proteomes" id="UP000319728">
    <property type="component" value="Unassembled WGS sequence"/>
</dbReference>
<dbReference type="CDD" id="cd00833">
    <property type="entry name" value="PKS"/>
    <property type="match status" value="1"/>
</dbReference>
<feature type="region of interest" description="Disordered" evidence="7">
    <location>
        <begin position="1675"/>
        <end position="1725"/>
    </location>
</feature>
<keyword evidence="2" id="KW-0597">Phosphoprotein</keyword>
<dbReference type="SUPFAM" id="SSF55048">
    <property type="entry name" value="Probable ACP-binding domain of malonyl-CoA ACP transacylase"/>
    <property type="match status" value="1"/>
</dbReference>
<dbReference type="PANTHER" id="PTHR43775">
    <property type="entry name" value="FATTY ACID SYNTHASE"/>
    <property type="match status" value="1"/>
</dbReference>
<dbReference type="SUPFAM" id="SSF47336">
    <property type="entry name" value="ACP-like"/>
    <property type="match status" value="2"/>
</dbReference>
<dbReference type="Pfam" id="PF00698">
    <property type="entry name" value="Acyl_transf_1"/>
    <property type="match status" value="1"/>
</dbReference>
<evidence type="ECO:0000256" key="2">
    <source>
        <dbReference type="ARBA" id="ARBA00022553"/>
    </source>
</evidence>
<keyword evidence="3 11" id="KW-0808">Transferase</keyword>
<evidence type="ECO:0000259" key="8">
    <source>
        <dbReference type="PROSITE" id="PS50075"/>
    </source>
</evidence>
<evidence type="ECO:0000256" key="4">
    <source>
        <dbReference type="ARBA" id="ARBA00023268"/>
    </source>
</evidence>
<dbReference type="InterPro" id="IPR057326">
    <property type="entry name" value="KR_dom"/>
</dbReference>
<dbReference type="InterPro" id="IPR020807">
    <property type="entry name" value="PKS_DH"/>
</dbReference>
<dbReference type="Pfam" id="PF16197">
    <property type="entry name" value="KAsynt_C_assoc"/>
    <property type="match status" value="1"/>
</dbReference>
<dbReference type="FunFam" id="3.40.47.10:FF:000019">
    <property type="entry name" value="Polyketide synthase type I"/>
    <property type="match status" value="1"/>
</dbReference>
<dbReference type="SUPFAM" id="SSF51735">
    <property type="entry name" value="NAD(P)-binding Rossmann-fold domains"/>
    <property type="match status" value="2"/>
</dbReference>
<dbReference type="FunFam" id="3.40.366.10:FF:000002">
    <property type="entry name" value="Probable polyketide synthase 2"/>
    <property type="match status" value="1"/>
</dbReference>
<feature type="compositionally biased region" description="Low complexity" evidence="7">
    <location>
        <begin position="1676"/>
        <end position="1696"/>
    </location>
</feature>
<feature type="active site" description="Proton donor; for dehydratase activity" evidence="6">
    <location>
        <position position="1174"/>
    </location>
</feature>
<dbReference type="GO" id="GO:0006633">
    <property type="term" value="P:fatty acid biosynthetic process"/>
    <property type="evidence" value="ECO:0007669"/>
    <property type="project" value="InterPro"/>
</dbReference>
<dbReference type="PROSITE" id="PS00606">
    <property type="entry name" value="KS3_1"/>
    <property type="match status" value="1"/>
</dbReference>
<dbReference type="InterPro" id="IPR014030">
    <property type="entry name" value="Ketoacyl_synth_N"/>
</dbReference>
<dbReference type="Gene3D" id="1.10.1200.10">
    <property type="entry name" value="ACP-like"/>
    <property type="match status" value="2"/>
</dbReference>